<dbReference type="InterPro" id="IPR050194">
    <property type="entry name" value="Glycosyltransferase_grp1"/>
</dbReference>
<dbReference type="PANTHER" id="PTHR45947:SF15">
    <property type="entry name" value="TEICHURONIC ACID BIOSYNTHESIS GLYCOSYLTRANSFERASE TUAC-RELATED"/>
    <property type="match status" value="1"/>
</dbReference>
<evidence type="ECO:0000313" key="2">
    <source>
        <dbReference type="EMBL" id="PME72262.1"/>
    </source>
</evidence>
<dbReference type="GO" id="GO:0016757">
    <property type="term" value="F:glycosyltransferase activity"/>
    <property type="evidence" value="ECO:0007669"/>
    <property type="project" value="InterPro"/>
</dbReference>
<organism evidence="2 3">
    <name type="scientific">Vibrio lentus</name>
    <dbReference type="NCBI Taxonomy" id="136468"/>
    <lineage>
        <taxon>Bacteria</taxon>
        <taxon>Pseudomonadati</taxon>
        <taxon>Pseudomonadota</taxon>
        <taxon>Gammaproteobacteria</taxon>
        <taxon>Vibrionales</taxon>
        <taxon>Vibrionaceae</taxon>
        <taxon>Vibrio</taxon>
    </lineage>
</organism>
<sequence length="397" mass="45217">MNNKIIAFCGETFKLNSNGDLVAKPTSAAFLQRTFGTENVFVCSPFKNEILDQGYSTTLDNEKFFQAPFYSSTKEFLYKSITKRLFLKSYIDFCDEVILNNENSIFWIRTPSLGSIIFGLRVLKHEKKLLNHICANPSDTWKSDKYSFIEKIFGFFVSRFVVFLLGKICSHKLTLNLCTGDVIENLARKYSINSKQFVDLMIERPSKANPLNYQKGEILNLLFVGRLVRDKGIFELISAVKVLKANVKLTIVGDGPDLEEAKRVITDLNLQNMIMFTGQLPHSQLEVLYQNTDLTIVPSDNDYEGFPRVIMESWSQGKPVIVTDVGGVKAFVKDCHNGLIIERGSVDSIVMALQKILTTEHLYEQLLSGVDDIQPLSNIDYWKDSLLKWTEDFYAEK</sequence>
<dbReference type="SUPFAM" id="SSF53756">
    <property type="entry name" value="UDP-Glycosyltransferase/glycogen phosphorylase"/>
    <property type="match status" value="1"/>
</dbReference>
<evidence type="ECO:0000313" key="3">
    <source>
        <dbReference type="Proteomes" id="UP000235778"/>
    </source>
</evidence>
<evidence type="ECO:0000259" key="1">
    <source>
        <dbReference type="Pfam" id="PF00534"/>
    </source>
</evidence>
<dbReference type="Pfam" id="PF00534">
    <property type="entry name" value="Glycos_transf_1"/>
    <property type="match status" value="1"/>
</dbReference>
<dbReference type="EMBL" id="MCSI01000031">
    <property type="protein sequence ID" value="PME72262.1"/>
    <property type="molecule type" value="Genomic_DNA"/>
</dbReference>
<gene>
    <name evidence="2" type="ORF">BCV30_21875</name>
</gene>
<comment type="caution">
    <text evidence="2">The sequence shown here is derived from an EMBL/GenBank/DDBJ whole genome shotgun (WGS) entry which is preliminary data.</text>
</comment>
<dbReference type="CDD" id="cd03801">
    <property type="entry name" value="GT4_PimA-like"/>
    <property type="match status" value="1"/>
</dbReference>
<dbReference type="AlphaFoldDB" id="A0A2N7C6H1"/>
<dbReference type="InterPro" id="IPR001296">
    <property type="entry name" value="Glyco_trans_1"/>
</dbReference>
<dbReference type="RefSeq" id="WP_157933168.1">
    <property type="nucleotide sequence ID" value="NZ_MCSH01000044.1"/>
</dbReference>
<dbReference type="PANTHER" id="PTHR45947">
    <property type="entry name" value="SULFOQUINOVOSYL TRANSFERASE SQD2"/>
    <property type="match status" value="1"/>
</dbReference>
<dbReference type="Gene3D" id="3.40.50.2000">
    <property type="entry name" value="Glycogen Phosphorylase B"/>
    <property type="match status" value="1"/>
</dbReference>
<name>A0A2N7C6H1_9VIBR</name>
<feature type="domain" description="Glycosyl transferase family 1" evidence="1">
    <location>
        <begin position="221"/>
        <end position="365"/>
    </location>
</feature>
<protein>
    <recommendedName>
        <fullName evidence="1">Glycosyl transferase family 1 domain-containing protein</fullName>
    </recommendedName>
</protein>
<proteinExistence type="predicted"/>
<reference evidence="3" key="1">
    <citation type="submission" date="2016-07" db="EMBL/GenBank/DDBJ databases">
        <title>Nontailed viruses are major unrecognized killers of bacteria in the ocean.</title>
        <authorList>
            <person name="Kauffman K."/>
            <person name="Hussain F."/>
            <person name="Yang J."/>
            <person name="Arevalo P."/>
            <person name="Brown J."/>
            <person name="Cutler M."/>
            <person name="Kelly L."/>
            <person name="Polz M.F."/>
        </authorList>
    </citation>
    <scope>NUCLEOTIDE SEQUENCE [LARGE SCALE GENOMIC DNA]</scope>
    <source>
        <strain evidence="3">10N.286.55.C1</strain>
    </source>
</reference>
<accession>A0A2N7C6H1</accession>
<dbReference type="Proteomes" id="UP000235778">
    <property type="component" value="Unassembled WGS sequence"/>
</dbReference>